<feature type="domain" description="DinB-like" evidence="1">
    <location>
        <begin position="10"/>
        <end position="136"/>
    </location>
</feature>
<dbReference type="InterPro" id="IPR034660">
    <property type="entry name" value="DinB/YfiT-like"/>
</dbReference>
<dbReference type="Proteomes" id="UP001526147">
    <property type="component" value="Unassembled WGS sequence"/>
</dbReference>
<dbReference type="EMBL" id="JAOYEY010000017">
    <property type="protein sequence ID" value="MCV9884391.1"/>
    <property type="molecule type" value="Genomic_DNA"/>
</dbReference>
<reference evidence="2 3" key="1">
    <citation type="submission" date="2022-10" db="EMBL/GenBank/DDBJ databases">
        <title>Draft genome assembly of moderately radiation resistant bacterium Metabacillus halosaccharovorans.</title>
        <authorList>
            <person name="Pal S."/>
            <person name="Gopinathan A."/>
        </authorList>
    </citation>
    <scope>NUCLEOTIDE SEQUENCE [LARGE SCALE GENOMIC DNA]</scope>
    <source>
        <strain evidence="2 3">VITHBRA001</strain>
    </source>
</reference>
<proteinExistence type="predicted"/>
<evidence type="ECO:0000259" key="1">
    <source>
        <dbReference type="Pfam" id="PF12867"/>
    </source>
</evidence>
<sequence>MNCGSVLHQIELAVNTIVQIIGNLDEEDLQNRPNPKKHSIGELLEHLAVIFEADWRISNEASEEEMISYYAGVSYNTLDSIKEGLMTNFYTLKNNYLKLSNDELISETTSYWGLTYTRYEWLLEILAHVYHHRGQLHSMLVHCYDKDLNILMFE</sequence>
<dbReference type="RefSeq" id="WP_264141357.1">
    <property type="nucleotide sequence ID" value="NZ_JAOYEY010000017.1"/>
</dbReference>
<evidence type="ECO:0000313" key="3">
    <source>
        <dbReference type="Proteomes" id="UP001526147"/>
    </source>
</evidence>
<name>A0ABT3DCU7_9BACI</name>
<organism evidence="2 3">
    <name type="scientific">Metabacillus halosaccharovorans</name>
    <dbReference type="NCBI Taxonomy" id="930124"/>
    <lineage>
        <taxon>Bacteria</taxon>
        <taxon>Bacillati</taxon>
        <taxon>Bacillota</taxon>
        <taxon>Bacilli</taxon>
        <taxon>Bacillales</taxon>
        <taxon>Bacillaceae</taxon>
        <taxon>Metabacillus</taxon>
    </lineage>
</organism>
<dbReference type="Pfam" id="PF12867">
    <property type="entry name" value="DinB_2"/>
    <property type="match status" value="1"/>
</dbReference>
<comment type="caution">
    <text evidence="2">The sequence shown here is derived from an EMBL/GenBank/DDBJ whole genome shotgun (WGS) entry which is preliminary data.</text>
</comment>
<dbReference type="InterPro" id="IPR024775">
    <property type="entry name" value="DinB-like"/>
</dbReference>
<dbReference type="Gene3D" id="1.20.120.450">
    <property type="entry name" value="dinb family like domain"/>
    <property type="match status" value="1"/>
</dbReference>
<protein>
    <submittedName>
        <fullName evidence="2">DinB family protein</fullName>
    </submittedName>
</protein>
<keyword evidence="3" id="KW-1185">Reference proteome</keyword>
<dbReference type="SUPFAM" id="SSF109854">
    <property type="entry name" value="DinB/YfiT-like putative metalloenzymes"/>
    <property type="match status" value="1"/>
</dbReference>
<accession>A0ABT3DCU7</accession>
<evidence type="ECO:0000313" key="2">
    <source>
        <dbReference type="EMBL" id="MCV9884391.1"/>
    </source>
</evidence>
<gene>
    <name evidence="2" type="ORF">OIH86_01850</name>
</gene>